<dbReference type="OrthoDB" id="2081967at2"/>
<protein>
    <submittedName>
        <fullName evidence="1">RNA polymerase, sigma-24 subunit, ECF subfamily</fullName>
    </submittedName>
</protein>
<sequence length="186" mass="22164">MDNWIDKQALKYAQTKEPAIFEDIFRRLKPKLDRLADRNSNKYASLRIPAEDYKSYYYEALWRAAENFNGRTPFIRRVNLMLYESEVRLYRYYASKKRAVFLKEIIDDRHMLIVEFDTAVENEMLEGFLQNTSERNSKIIKLLQIGCTKQEIADVLGCSWYNKKARKTVQRAKDQLRRFIAVNQAS</sequence>
<dbReference type="AlphaFoldDB" id="C8VXR1"/>
<dbReference type="HOGENOM" id="CLU_1452250_0_0_9"/>
<proteinExistence type="predicted"/>
<reference evidence="1 2" key="1">
    <citation type="journal article" date="2009" name="Stand. Genomic Sci.">
        <title>Complete genome sequence of Desulfotomaculum acetoxidans type strain (5575).</title>
        <authorList>
            <person name="Spring S."/>
            <person name="Lapidus A."/>
            <person name="Schroder M."/>
            <person name="Gleim D."/>
            <person name="Sims D."/>
            <person name="Meincke L."/>
            <person name="Glavina Del Rio T."/>
            <person name="Tice H."/>
            <person name="Copeland A."/>
            <person name="Cheng J.F."/>
            <person name="Lucas S."/>
            <person name="Chen F."/>
            <person name="Nolan M."/>
            <person name="Bruce D."/>
            <person name="Goodwin L."/>
            <person name="Pitluck S."/>
            <person name="Ivanova N."/>
            <person name="Mavromatis K."/>
            <person name="Mikhailova N."/>
            <person name="Pati A."/>
            <person name="Chen A."/>
            <person name="Palaniappan K."/>
            <person name="Land M."/>
            <person name="Hauser L."/>
            <person name="Chang Y.J."/>
            <person name="Jeffries C.D."/>
            <person name="Chain P."/>
            <person name="Saunders E."/>
            <person name="Brettin T."/>
            <person name="Detter J.C."/>
            <person name="Goker M."/>
            <person name="Bristow J."/>
            <person name="Eisen J.A."/>
            <person name="Markowitz V."/>
            <person name="Hugenholtz P."/>
            <person name="Kyrpides N.C."/>
            <person name="Klenk H.P."/>
            <person name="Han C."/>
        </authorList>
    </citation>
    <scope>NUCLEOTIDE SEQUENCE [LARGE SCALE GENOMIC DNA]</scope>
    <source>
        <strain evidence="2">ATCC 49208 / DSM 771 / VKM B-1644</strain>
    </source>
</reference>
<dbReference type="EMBL" id="CP001720">
    <property type="protein sequence ID" value="ACV62717.1"/>
    <property type="molecule type" value="Genomic_DNA"/>
</dbReference>
<evidence type="ECO:0000313" key="2">
    <source>
        <dbReference type="Proteomes" id="UP000002217"/>
    </source>
</evidence>
<organism evidence="1 2">
    <name type="scientific">Desulfofarcimen acetoxidans (strain ATCC 49208 / DSM 771 / KCTC 5769 / VKM B-1644 / 5575)</name>
    <name type="common">Desulfotomaculum acetoxidans</name>
    <dbReference type="NCBI Taxonomy" id="485916"/>
    <lineage>
        <taxon>Bacteria</taxon>
        <taxon>Bacillati</taxon>
        <taxon>Bacillota</taxon>
        <taxon>Clostridia</taxon>
        <taxon>Eubacteriales</taxon>
        <taxon>Peptococcaceae</taxon>
        <taxon>Desulfofarcimen</taxon>
    </lineage>
</organism>
<dbReference type="eggNOG" id="ENOG503090T">
    <property type="taxonomic scope" value="Bacteria"/>
</dbReference>
<keyword evidence="2" id="KW-1185">Reference proteome</keyword>
<gene>
    <name evidence="1" type="ordered locus">Dtox_1871</name>
</gene>
<dbReference type="STRING" id="485916.Dtox_1871"/>
<dbReference type="RefSeq" id="WP_015757423.1">
    <property type="nucleotide sequence ID" value="NC_013216.1"/>
</dbReference>
<dbReference type="Proteomes" id="UP000002217">
    <property type="component" value="Chromosome"/>
</dbReference>
<name>C8VXR1_DESAS</name>
<accession>C8VXR1</accession>
<evidence type="ECO:0000313" key="1">
    <source>
        <dbReference type="EMBL" id="ACV62717.1"/>
    </source>
</evidence>
<dbReference type="KEGG" id="dae:Dtox_1871"/>